<dbReference type="AlphaFoldDB" id="A0A1H9ZDI4"/>
<dbReference type="GO" id="GO:0006935">
    <property type="term" value="P:chemotaxis"/>
    <property type="evidence" value="ECO:0007669"/>
    <property type="project" value="UniProtKB-UniRule"/>
</dbReference>
<proteinExistence type="inferred from homology"/>
<sequence length="166" mass="18029">MLPMNRKVIKVGMAEIHHSFSPDILKTTGLGSCVGVCIYDNFKKIGGMAHVMLPDSKNSRHTTTILGKFADTAIEELIKRIVNAGAGDKNLVAKIAGGAQMFSFAGSSDIMKIGQRNIEAVKENLDKFNIKIVAEDVGGNYGRTIEFDLLTGQLYVRTISQGEKII</sequence>
<evidence type="ECO:0000313" key="5">
    <source>
        <dbReference type="Proteomes" id="UP000243819"/>
    </source>
</evidence>
<evidence type="ECO:0000256" key="1">
    <source>
        <dbReference type="ARBA" id="ARBA00022500"/>
    </source>
</evidence>
<dbReference type="PANTHER" id="PTHR35147:SF1">
    <property type="entry name" value="CHEMORECEPTOR GLUTAMINE DEAMIDASE CHED-RELATED"/>
    <property type="match status" value="1"/>
</dbReference>
<evidence type="ECO:0000256" key="3">
    <source>
        <dbReference type="HAMAP-Rule" id="MF_01440"/>
    </source>
</evidence>
<reference evidence="5" key="1">
    <citation type="submission" date="2016-10" db="EMBL/GenBank/DDBJ databases">
        <authorList>
            <person name="Varghese N."/>
            <person name="Submissions S."/>
        </authorList>
    </citation>
    <scope>NUCLEOTIDE SEQUENCE [LARGE SCALE GENOMIC DNA]</scope>
    <source>
        <strain evidence="5">DSM 13577</strain>
    </source>
</reference>
<dbReference type="PANTHER" id="PTHR35147">
    <property type="entry name" value="CHEMORECEPTOR GLUTAMINE DEAMIDASE CHED-RELATED"/>
    <property type="match status" value="1"/>
</dbReference>
<dbReference type="SUPFAM" id="SSF64438">
    <property type="entry name" value="CNF1/YfiH-like putative cysteine hydrolases"/>
    <property type="match status" value="1"/>
</dbReference>
<dbReference type="EC" id="3.5.1.44" evidence="3"/>
<dbReference type="InterPro" id="IPR011324">
    <property type="entry name" value="Cytotoxic_necrot_fac-like_cat"/>
</dbReference>
<accession>A0A1H9ZDI4</accession>
<dbReference type="Proteomes" id="UP000243819">
    <property type="component" value="Unassembled WGS sequence"/>
</dbReference>
<dbReference type="Gene3D" id="3.30.1330.200">
    <property type="match status" value="1"/>
</dbReference>
<dbReference type="InterPro" id="IPR038592">
    <property type="entry name" value="CheD-like_sf"/>
</dbReference>
<evidence type="ECO:0000256" key="2">
    <source>
        <dbReference type="ARBA" id="ARBA00022801"/>
    </source>
</evidence>
<comment type="similarity">
    <text evidence="3">Belongs to the CheD family.</text>
</comment>
<dbReference type="EMBL" id="FOIF01000008">
    <property type="protein sequence ID" value="SES79141.1"/>
    <property type="molecule type" value="Genomic_DNA"/>
</dbReference>
<comment type="function">
    <text evidence="3">Probably deamidates glutamine residues to glutamate on methyl-accepting chemotaxis receptors (MCPs), playing an important role in chemotaxis.</text>
</comment>
<evidence type="ECO:0000313" key="4">
    <source>
        <dbReference type="EMBL" id="SES79141.1"/>
    </source>
</evidence>
<dbReference type="InterPro" id="IPR005659">
    <property type="entry name" value="Chemorcpt_Glu_NH3ase_CheD"/>
</dbReference>
<gene>
    <name evidence="3" type="primary">cheD</name>
    <name evidence="4" type="ORF">SAMN03080614_100818</name>
</gene>
<dbReference type="HAMAP" id="MF_01440">
    <property type="entry name" value="CheD"/>
    <property type="match status" value="1"/>
</dbReference>
<dbReference type="Pfam" id="PF03975">
    <property type="entry name" value="CheD"/>
    <property type="match status" value="1"/>
</dbReference>
<dbReference type="GO" id="GO:0050568">
    <property type="term" value="F:protein-glutamine glutaminase activity"/>
    <property type="evidence" value="ECO:0007669"/>
    <property type="project" value="UniProtKB-UniRule"/>
</dbReference>
<keyword evidence="1 3" id="KW-0145">Chemotaxis</keyword>
<organism evidence="4 5">
    <name type="scientific">Anaerobranca gottschalkii DSM 13577</name>
    <dbReference type="NCBI Taxonomy" id="1120990"/>
    <lineage>
        <taxon>Bacteria</taxon>
        <taxon>Bacillati</taxon>
        <taxon>Bacillota</taxon>
        <taxon>Clostridia</taxon>
        <taxon>Eubacteriales</taxon>
        <taxon>Proteinivoracaceae</taxon>
        <taxon>Anaerobranca</taxon>
    </lineage>
</organism>
<protein>
    <recommendedName>
        <fullName evidence="3">Probable chemoreceptor glutamine deamidase CheD</fullName>
        <ecNumber evidence="3">3.5.1.44</ecNumber>
    </recommendedName>
</protein>
<comment type="catalytic activity">
    <reaction evidence="3">
        <text>L-glutaminyl-[protein] + H2O = L-glutamyl-[protein] + NH4(+)</text>
        <dbReference type="Rhea" id="RHEA:16441"/>
        <dbReference type="Rhea" id="RHEA-COMP:10207"/>
        <dbReference type="Rhea" id="RHEA-COMP:10208"/>
        <dbReference type="ChEBI" id="CHEBI:15377"/>
        <dbReference type="ChEBI" id="CHEBI:28938"/>
        <dbReference type="ChEBI" id="CHEBI:29973"/>
        <dbReference type="ChEBI" id="CHEBI:30011"/>
        <dbReference type="EC" id="3.5.1.44"/>
    </reaction>
</comment>
<name>A0A1H9ZDI4_9FIRM</name>
<dbReference type="STRING" id="1120990.SAMN03080614_100818"/>
<keyword evidence="2 3" id="KW-0378">Hydrolase</keyword>
<keyword evidence="5" id="KW-1185">Reference proteome</keyword>
<dbReference type="CDD" id="cd16352">
    <property type="entry name" value="CheD"/>
    <property type="match status" value="1"/>
</dbReference>